<evidence type="ECO:0000256" key="1">
    <source>
        <dbReference type="SAM" id="Phobius"/>
    </source>
</evidence>
<dbReference type="RefSeq" id="WP_160693253.1">
    <property type="nucleotide sequence ID" value="NZ_CP047897.1"/>
</dbReference>
<evidence type="ECO:0000313" key="2">
    <source>
        <dbReference type="EMBL" id="QHL88639.1"/>
    </source>
</evidence>
<keyword evidence="1" id="KW-0812">Transmembrane</keyword>
<feature type="transmembrane region" description="Helical" evidence="1">
    <location>
        <begin position="119"/>
        <end position="140"/>
    </location>
</feature>
<dbReference type="AlphaFoldDB" id="A0A6P1P2K3"/>
<accession>A0A6P1P2K3</accession>
<keyword evidence="1" id="KW-0472">Membrane</keyword>
<dbReference type="Proteomes" id="UP000464214">
    <property type="component" value="Chromosome"/>
</dbReference>
<keyword evidence="1" id="KW-1133">Transmembrane helix</keyword>
<dbReference type="EMBL" id="CP047897">
    <property type="protein sequence ID" value="QHL88639.1"/>
    <property type="molecule type" value="Genomic_DNA"/>
</dbReference>
<feature type="transmembrane region" description="Helical" evidence="1">
    <location>
        <begin position="12"/>
        <end position="30"/>
    </location>
</feature>
<feature type="transmembrane region" description="Helical" evidence="1">
    <location>
        <begin position="37"/>
        <end position="56"/>
    </location>
</feature>
<organism evidence="2 3">
    <name type="scientific">Nibribacter ruber</name>
    <dbReference type="NCBI Taxonomy" id="2698458"/>
    <lineage>
        <taxon>Bacteria</taxon>
        <taxon>Pseudomonadati</taxon>
        <taxon>Bacteroidota</taxon>
        <taxon>Cytophagia</taxon>
        <taxon>Cytophagales</taxon>
        <taxon>Hymenobacteraceae</taxon>
        <taxon>Nibribacter</taxon>
    </lineage>
</organism>
<protein>
    <recommendedName>
        <fullName evidence="4">DUF2231 domain-containing protein</fullName>
    </recommendedName>
</protein>
<keyword evidence="3" id="KW-1185">Reference proteome</keyword>
<name>A0A6P1P2K3_9BACT</name>
<sequence length="163" mass="17247">MNDAHYHLLLNHMPILGALFGVLLLGSGFITKSVSVLKAGMTTILVVSVLTMPAYFTGEAAEKVVEDLPGVRHDDIAAHEEAGELGLWVMAAAGSAALMGLLTTSSNHRRSARYKKPRTWAVITLLVSVAAFGIMAWAGVTGGLIRHSELHENPPAAVNAVPK</sequence>
<proteinExistence type="predicted"/>
<gene>
    <name evidence="2" type="ORF">GU926_14860</name>
</gene>
<evidence type="ECO:0008006" key="4">
    <source>
        <dbReference type="Google" id="ProtNLM"/>
    </source>
</evidence>
<dbReference type="KEGG" id="nib:GU926_14860"/>
<feature type="transmembrane region" description="Helical" evidence="1">
    <location>
        <begin position="85"/>
        <end position="107"/>
    </location>
</feature>
<reference evidence="2 3" key="1">
    <citation type="submission" date="2020-01" db="EMBL/GenBank/DDBJ databases">
        <authorList>
            <person name="Kim M."/>
        </authorList>
    </citation>
    <scope>NUCLEOTIDE SEQUENCE [LARGE SCALE GENOMIC DNA]</scope>
    <source>
        <strain evidence="2 3">BT10</strain>
    </source>
</reference>
<evidence type="ECO:0000313" key="3">
    <source>
        <dbReference type="Proteomes" id="UP000464214"/>
    </source>
</evidence>